<dbReference type="PANTHER" id="PTHR31973">
    <property type="entry name" value="POLYPROTEIN, PUTATIVE-RELATED"/>
    <property type="match status" value="1"/>
</dbReference>
<evidence type="ECO:0000256" key="3">
    <source>
        <dbReference type="ARBA" id="ARBA00022833"/>
    </source>
</evidence>
<dbReference type="EMBL" id="KZ865064">
    <property type="protein sequence ID" value="RIA04933.1"/>
    <property type="molecule type" value="Genomic_DNA"/>
</dbReference>
<feature type="compositionally biased region" description="Polar residues" evidence="5">
    <location>
        <begin position="329"/>
        <end position="343"/>
    </location>
</feature>
<accession>A0A397KZC6</accession>
<evidence type="ECO:0000256" key="5">
    <source>
        <dbReference type="SAM" id="MobiDB-lite"/>
    </source>
</evidence>
<evidence type="ECO:0000259" key="6">
    <source>
        <dbReference type="PROSITE" id="PS50158"/>
    </source>
</evidence>
<feature type="domain" description="CCHC-type" evidence="6">
    <location>
        <begin position="292"/>
        <end position="307"/>
    </location>
</feature>
<reference evidence="8" key="1">
    <citation type="submission" date="2018-06" db="EMBL/GenBank/DDBJ databases">
        <title>WGS assembly of Brassica rapa FPsc.</title>
        <authorList>
            <person name="Bowman J."/>
            <person name="Kohchi T."/>
            <person name="Yamato K."/>
            <person name="Jenkins J."/>
            <person name="Shu S."/>
            <person name="Ishizaki K."/>
            <person name="Yamaoka S."/>
            <person name="Nishihama R."/>
            <person name="Nakamura Y."/>
            <person name="Berger F."/>
            <person name="Adam C."/>
            <person name="Aki S."/>
            <person name="Althoff F."/>
            <person name="Araki T."/>
            <person name="Arteaga-Vazquez M."/>
            <person name="Balasubrmanian S."/>
            <person name="Bauer D."/>
            <person name="Boehm C."/>
            <person name="Briginshaw L."/>
            <person name="Caballero-Perez J."/>
            <person name="Catarino B."/>
            <person name="Chen F."/>
            <person name="Chiyoda S."/>
            <person name="Chovatia M."/>
            <person name="Davies K."/>
            <person name="Delmans M."/>
            <person name="Demura T."/>
            <person name="Dierschke T."/>
            <person name="Dolan L."/>
            <person name="Dorantes-Acosta A."/>
            <person name="Eklund D."/>
            <person name="Florent S."/>
            <person name="Flores-Sandoval E."/>
            <person name="Fujiyama A."/>
            <person name="Fukuzawa H."/>
            <person name="Galik B."/>
            <person name="Grimanelli D."/>
            <person name="Grimwood J."/>
            <person name="Grossniklaus U."/>
            <person name="Hamada T."/>
            <person name="Haseloff J."/>
            <person name="Hetherington A."/>
            <person name="Higo A."/>
            <person name="Hirakawa Y."/>
            <person name="Hundley H."/>
            <person name="Ikeda Y."/>
            <person name="Inoue K."/>
            <person name="Inoue S."/>
            <person name="Ishida S."/>
            <person name="Jia Q."/>
            <person name="Kakita M."/>
            <person name="Kanazawa T."/>
            <person name="Kawai Y."/>
            <person name="Kawashima T."/>
            <person name="Kennedy M."/>
            <person name="Kinose K."/>
            <person name="Kinoshita T."/>
            <person name="Kohara Y."/>
            <person name="Koide E."/>
            <person name="Komatsu K."/>
            <person name="Kopischke S."/>
            <person name="Kubo M."/>
            <person name="Kyozuka J."/>
            <person name="Lagercrantz U."/>
            <person name="Lin S."/>
            <person name="Lindquist E."/>
            <person name="Lipzen A."/>
            <person name="Lu C."/>
            <person name="Luna E."/>
            <person name="Martienssen R."/>
            <person name="Minamino N."/>
            <person name="Mizutani M."/>
            <person name="Mizutani M."/>
            <person name="Mochizuki N."/>
            <person name="Monte I."/>
            <person name="Mosher R."/>
            <person name="Nagasaki H."/>
            <person name="Nakagami H."/>
            <person name="Naramoto S."/>
            <person name="Nishitani K."/>
            <person name="Ohtani M."/>
            <person name="Okamoto T."/>
            <person name="Okumura M."/>
            <person name="Phillips J."/>
            <person name="Pollak B."/>
            <person name="Reinders A."/>
            <person name="Roevekamp M."/>
            <person name="Sano R."/>
            <person name="Sawa S."/>
            <person name="Schmid M."/>
            <person name="Shirakawa M."/>
            <person name="Solano R."/>
            <person name="Spunde A."/>
            <person name="Suetsugu N."/>
            <person name="Sugano S."/>
            <person name="Sugiyama A."/>
            <person name="Sun R."/>
            <person name="Suzuki Y."/>
            <person name="Takenaka M."/>
            <person name="Takezawa D."/>
            <person name="Tomogane H."/>
            <person name="Tsuzuki M."/>
            <person name="Ueda T."/>
            <person name="Umeda M."/>
            <person name="Ward J."/>
            <person name="Watanabe Y."/>
            <person name="Yazaki K."/>
            <person name="Yokoyama R."/>
            <person name="Yoshitake Y."/>
            <person name="Yotsui I."/>
            <person name="Zachgo S."/>
            <person name="Schmutz J."/>
        </authorList>
    </citation>
    <scope>NUCLEOTIDE SEQUENCE [LARGE SCALE GENOMIC DNA]</scope>
</reference>
<sequence>MVEHRMCARHIYANLKKVHPNRADMKGLFWKVAKSYNTAQYKKRVDELKAYDMDVYNSMMMKNPKNCSLAYFTPASSCDDVSNNISESFNHAIDPARVMPFVEMLETIRRKAMLRIEARRLKAMKHRGKFSVKAMERVDAEQKKIRHCNIYPCGHEIFEVKEKKSAYKVKMLERSCTCRKWDMSGLPCRHALKIISEKKRRPEDYMGNCYLTSKWRMQYQTPIEAVRGVNFWEKTNESDIVPPPAGDTSASTGRKKILKRMKGKNESPSKKKTKDKQKSPTKVSREKRNIHCGRCGTVGHNSRKCSNIGAEIQRPPKKKKTISHDETTSTEGSSQPMLSQVID</sequence>
<dbReference type="GO" id="GO:0003676">
    <property type="term" value="F:nucleic acid binding"/>
    <property type="evidence" value="ECO:0007669"/>
    <property type="project" value="InterPro"/>
</dbReference>
<proteinExistence type="predicted"/>
<evidence type="ECO:0000256" key="1">
    <source>
        <dbReference type="ARBA" id="ARBA00022723"/>
    </source>
</evidence>
<evidence type="ECO:0008006" key="9">
    <source>
        <dbReference type="Google" id="ProtNLM"/>
    </source>
</evidence>
<name>A0A397KZC6_BRACM</name>
<dbReference type="SMART" id="SM00575">
    <property type="entry name" value="ZnF_PMZ"/>
    <property type="match status" value="1"/>
</dbReference>
<dbReference type="Pfam" id="PF04434">
    <property type="entry name" value="SWIM"/>
    <property type="match status" value="1"/>
</dbReference>
<dbReference type="InterPro" id="IPR006564">
    <property type="entry name" value="Znf_PMZ"/>
</dbReference>
<evidence type="ECO:0000256" key="2">
    <source>
        <dbReference type="ARBA" id="ARBA00022771"/>
    </source>
</evidence>
<dbReference type="AlphaFoldDB" id="A0A397KZC6"/>
<dbReference type="InterPro" id="IPR007527">
    <property type="entry name" value="Znf_SWIM"/>
</dbReference>
<keyword evidence="2 4" id="KW-0863">Zinc-finger</keyword>
<keyword evidence="1" id="KW-0479">Metal-binding</keyword>
<evidence type="ECO:0000313" key="8">
    <source>
        <dbReference type="EMBL" id="RIA04933.1"/>
    </source>
</evidence>
<dbReference type="PROSITE" id="PS50158">
    <property type="entry name" value="ZF_CCHC"/>
    <property type="match status" value="1"/>
</dbReference>
<dbReference type="PROSITE" id="PS50966">
    <property type="entry name" value="ZF_SWIM"/>
    <property type="match status" value="1"/>
</dbReference>
<dbReference type="GO" id="GO:0008270">
    <property type="term" value="F:zinc ion binding"/>
    <property type="evidence" value="ECO:0007669"/>
    <property type="project" value="UniProtKB-KW"/>
</dbReference>
<dbReference type="Proteomes" id="UP000264353">
    <property type="component" value="Unassembled WGS sequence"/>
</dbReference>
<feature type="region of interest" description="Disordered" evidence="5">
    <location>
        <begin position="236"/>
        <end position="343"/>
    </location>
</feature>
<dbReference type="PANTHER" id="PTHR31973:SF189">
    <property type="entry name" value="TRANSPOSASE, MUDR, PLANT, MULE TRANSPOSASE DOMAIN PROTEIN-RELATED"/>
    <property type="match status" value="1"/>
</dbReference>
<evidence type="ECO:0000259" key="7">
    <source>
        <dbReference type="PROSITE" id="PS50966"/>
    </source>
</evidence>
<keyword evidence="3" id="KW-0862">Zinc</keyword>
<feature type="domain" description="SWIM-type" evidence="7">
    <location>
        <begin position="167"/>
        <end position="199"/>
    </location>
</feature>
<gene>
    <name evidence="8" type="ORF">BRARA_K00786</name>
</gene>
<organism evidence="8">
    <name type="scientific">Brassica campestris</name>
    <name type="common">Field mustard</name>
    <dbReference type="NCBI Taxonomy" id="3711"/>
    <lineage>
        <taxon>Eukaryota</taxon>
        <taxon>Viridiplantae</taxon>
        <taxon>Streptophyta</taxon>
        <taxon>Embryophyta</taxon>
        <taxon>Tracheophyta</taxon>
        <taxon>Spermatophyta</taxon>
        <taxon>Magnoliopsida</taxon>
        <taxon>eudicotyledons</taxon>
        <taxon>Gunneridae</taxon>
        <taxon>Pentapetalae</taxon>
        <taxon>rosids</taxon>
        <taxon>malvids</taxon>
        <taxon>Brassicales</taxon>
        <taxon>Brassicaceae</taxon>
        <taxon>Brassiceae</taxon>
        <taxon>Brassica</taxon>
    </lineage>
</organism>
<dbReference type="InterPro" id="IPR001878">
    <property type="entry name" value="Znf_CCHC"/>
</dbReference>
<feature type="compositionally biased region" description="Basic residues" evidence="5">
    <location>
        <begin position="253"/>
        <end position="262"/>
    </location>
</feature>
<evidence type="ECO:0000256" key="4">
    <source>
        <dbReference type="PROSITE-ProRule" id="PRU00047"/>
    </source>
</evidence>
<protein>
    <recommendedName>
        <fullName evidence="9">SWIM-type domain-containing protein</fullName>
    </recommendedName>
</protein>